<organism evidence="1">
    <name type="scientific">marine sediment metagenome</name>
    <dbReference type="NCBI Taxonomy" id="412755"/>
    <lineage>
        <taxon>unclassified sequences</taxon>
        <taxon>metagenomes</taxon>
        <taxon>ecological metagenomes</taxon>
    </lineage>
</organism>
<dbReference type="InterPro" id="IPR032066">
    <property type="entry name" value="GP3_package"/>
</dbReference>
<dbReference type="Gene3D" id="1.10.132.80">
    <property type="match status" value="1"/>
</dbReference>
<evidence type="ECO:0000313" key="1">
    <source>
        <dbReference type="EMBL" id="KKN25375.1"/>
    </source>
</evidence>
<gene>
    <name evidence="1" type="ORF">LCGC14_0885350</name>
</gene>
<comment type="caution">
    <text evidence="1">The sequence shown here is derived from an EMBL/GenBank/DDBJ whole genome shotgun (WGS) entry which is preliminary data.</text>
</comment>
<proteinExistence type="predicted"/>
<dbReference type="AlphaFoldDB" id="A0A0F9P0S5"/>
<sequence>MQAILEDTQETEDLEPIKLGNLAIYRTPAELQTKVDEYFESGVHIRTVIVGKKGDKKKIEVKLPTVVGLALYLGFNSRQSIYDYNARDGFSYVIKRAVSFIEMYHEEALGDGNNVVGSIFWLKNHGWKDKSEVEHTAKESIAALIQAAQQAKQIESKVVKSLPVIPLSQEPAIIERKDDV</sequence>
<protein>
    <submittedName>
        <fullName evidence="1">Uncharacterized protein</fullName>
    </submittedName>
</protein>
<accession>A0A0F9P0S5</accession>
<dbReference type="Pfam" id="PF16677">
    <property type="entry name" value="GP3_package"/>
    <property type="match status" value="1"/>
</dbReference>
<dbReference type="EMBL" id="LAZR01002807">
    <property type="protein sequence ID" value="KKN25375.1"/>
    <property type="molecule type" value="Genomic_DNA"/>
</dbReference>
<reference evidence="1" key="1">
    <citation type="journal article" date="2015" name="Nature">
        <title>Complex archaea that bridge the gap between prokaryotes and eukaryotes.</title>
        <authorList>
            <person name="Spang A."/>
            <person name="Saw J.H."/>
            <person name="Jorgensen S.L."/>
            <person name="Zaremba-Niedzwiedzka K."/>
            <person name="Martijn J."/>
            <person name="Lind A.E."/>
            <person name="van Eijk R."/>
            <person name="Schleper C."/>
            <person name="Guy L."/>
            <person name="Ettema T.J."/>
        </authorList>
    </citation>
    <scope>NUCLEOTIDE SEQUENCE</scope>
</reference>
<name>A0A0F9P0S5_9ZZZZ</name>